<accession>A0A917AYH2</accession>
<comment type="caution">
    <text evidence="2">The sequence shown here is derived from an EMBL/GenBank/DDBJ whole genome shotgun (WGS) entry which is preliminary data.</text>
</comment>
<keyword evidence="1" id="KW-0472">Membrane</keyword>
<dbReference type="Proteomes" id="UP000660110">
    <property type="component" value="Unassembled WGS sequence"/>
</dbReference>
<feature type="transmembrane region" description="Helical" evidence="1">
    <location>
        <begin position="17"/>
        <end position="37"/>
    </location>
</feature>
<proteinExistence type="predicted"/>
<reference evidence="2" key="2">
    <citation type="submission" date="2020-09" db="EMBL/GenBank/DDBJ databases">
        <authorList>
            <person name="Sun Q."/>
            <person name="Zhou Y."/>
        </authorList>
    </citation>
    <scope>NUCLEOTIDE SEQUENCE</scope>
    <source>
        <strain evidence="2">CGMCC 1.12153</strain>
    </source>
</reference>
<feature type="transmembrane region" description="Helical" evidence="1">
    <location>
        <begin position="43"/>
        <end position="62"/>
    </location>
</feature>
<gene>
    <name evidence="2" type="ORF">GCM10010954_02200</name>
</gene>
<name>A0A917AYH2_HALAA</name>
<protein>
    <recommendedName>
        <fullName evidence="4">YrhC-like protein</fullName>
    </recommendedName>
</protein>
<keyword evidence="1" id="KW-1133">Transmembrane helix</keyword>
<organism evidence="2 3">
    <name type="scientific">Halobacillus andaensis</name>
    <dbReference type="NCBI Taxonomy" id="1176239"/>
    <lineage>
        <taxon>Bacteria</taxon>
        <taxon>Bacillati</taxon>
        <taxon>Bacillota</taxon>
        <taxon>Bacilli</taxon>
        <taxon>Bacillales</taxon>
        <taxon>Bacillaceae</taxon>
        <taxon>Halobacillus</taxon>
    </lineage>
</organism>
<keyword evidence="3" id="KW-1185">Reference proteome</keyword>
<dbReference type="RefSeq" id="WP_188375621.1">
    <property type="nucleotide sequence ID" value="NZ_BMEL01000001.1"/>
</dbReference>
<dbReference type="Pfam" id="PF14143">
    <property type="entry name" value="YrhC"/>
    <property type="match status" value="1"/>
</dbReference>
<evidence type="ECO:0008006" key="4">
    <source>
        <dbReference type="Google" id="ProtNLM"/>
    </source>
</evidence>
<dbReference type="EMBL" id="BMEL01000001">
    <property type="protein sequence ID" value="GGF07348.1"/>
    <property type="molecule type" value="Genomic_DNA"/>
</dbReference>
<keyword evidence="1" id="KW-0812">Transmembrane</keyword>
<reference evidence="2" key="1">
    <citation type="journal article" date="2014" name="Int. J. Syst. Evol. Microbiol.">
        <title>Complete genome sequence of Corynebacterium casei LMG S-19264T (=DSM 44701T), isolated from a smear-ripened cheese.</title>
        <authorList>
            <consortium name="US DOE Joint Genome Institute (JGI-PGF)"/>
            <person name="Walter F."/>
            <person name="Albersmeier A."/>
            <person name="Kalinowski J."/>
            <person name="Ruckert C."/>
        </authorList>
    </citation>
    <scope>NUCLEOTIDE SEQUENCE</scope>
    <source>
        <strain evidence="2">CGMCC 1.12153</strain>
    </source>
</reference>
<sequence>MDSNKQLEKKLADYRRFTLTLLILSGYMYIGVIISLYEYKTDAYYYLFAVIAVLLMTAFIFIKKINHWQQKLREE</sequence>
<dbReference type="AlphaFoldDB" id="A0A917AYH2"/>
<evidence type="ECO:0000313" key="3">
    <source>
        <dbReference type="Proteomes" id="UP000660110"/>
    </source>
</evidence>
<evidence type="ECO:0000313" key="2">
    <source>
        <dbReference type="EMBL" id="GGF07348.1"/>
    </source>
</evidence>
<dbReference type="InterPro" id="IPR025418">
    <property type="entry name" value="YrhC-like"/>
</dbReference>
<evidence type="ECO:0000256" key="1">
    <source>
        <dbReference type="SAM" id="Phobius"/>
    </source>
</evidence>